<keyword evidence="3" id="KW-1185">Reference proteome</keyword>
<accession>A0A383WNQ7</accession>
<gene>
    <name evidence="2" type="ORF">BQ4739_LOCUS19387</name>
</gene>
<feature type="signal peptide" evidence="1">
    <location>
        <begin position="1"/>
        <end position="23"/>
    </location>
</feature>
<evidence type="ECO:0000313" key="3">
    <source>
        <dbReference type="Proteomes" id="UP000256970"/>
    </source>
</evidence>
<name>A0A383WNQ7_TETOB</name>
<proteinExistence type="predicted"/>
<evidence type="ECO:0008006" key="4">
    <source>
        <dbReference type="Google" id="ProtNLM"/>
    </source>
</evidence>
<dbReference type="Proteomes" id="UP000256970">
    <property type="component" value="Unassembled WGS sequence"/>
</dbReference>
<sequence>MRFLSSVILASACLAVLLPQLASLRLVACQRDESCTNPDAAAANADSSPAEQARSYDKILGSSQRGARYQFRPEQHYVFEGAQILLDAGLSSFKFKLQPESAAGVLADSKKPLSMLEVLKSKDFPYQSVLDLPFRAFHIVIGEHEQRNLSEEEVDWYNQVYELASYLIKRYTGSGKTFFLAAEQGDLQMRQQPTGKAAAAAAVTAATPLDAERQEMLGKMWWEQQAAVDDARVDAADKLKGVQVFSYLEMNFMKNDTVDFTVIDDIIPALDPTPDYVGVSLSSLPDYTQPADVSSKIIELLDYVAGKLPEKEGVQGPRVLISEAAFPTKTAAGAADEATGTQELQARRALAVAAAAIAWGTPSISYSSLYDSTATAKNTAAARMLAGAKAGKGVYEDTGVALVDKDGKDTVLYAALKGFATQANTWLEAQIEANKETPCKDHFRAWAVEALTAAANEAAPTAGKLTAPSVTFRYGCKELVAKS</sequence>
<evidence type="ECO:0000313" key="2">
    <source>
        <dbReference type="EMBL" id="SZX79098.1"/>
    </source>
</evidence>
<organism evidence="2 3">
    <name type="scientific">Tetradesmus obliquus</name>
    <name type="common">Green alga</name>
    <name type="synonym">Acutodesmus obliquus</name>
    <dbReference type="NCBI Taxonomy" id="3088"/>
    <lineage>
        <taxon>Eukaryota</taxon>
        <taxon>Viridiplantae</taxon>
        <taxon>Chlorophyta</taxon>
        <taxon>core chlorophytes</taxon>
        <taxon>Chlorophyceae</taxon>
        <taxon>CS clade</taxon>
        <taxon>Sphaeropleales</taxon>
        <taxon>Scenedesmaceae</taxon>
        <taxon>Tetradesmus</taxon>
    </lineage>
</organism>
<dbReference type="EMBL" id="FNXT01001351">
    <property type="protein sequence ID" value="SZX79098.1"/>
    <property type="molecule type" value="Genomic_DNA"/>
</dbReference>
<dbReference type="AlphaFoldDB" id="A0A383WNQ7"/>
<keyword evidence="1" id="KW-0732">Signal</keyword>
<protein>
    <recommendedName>
        <fullName evidence="4">Arabinogalactan endo-beta-1,4-galactanase</fullName>
    </recommendedName>
</protein>
<reference evidence="2 3" key="1">
    <citation type="submission" date="2016-10" db="EMBL/GenBank/DDBJ databases">
        <authorList>
            <person name="Cai Z."/>
        </authorList>
    </citation>
    <scope>NUCLEOTIDE SEQUENCE [LARGE SCALE GENOMIC DNA]</scope>
</reference>
<evidence type="ECO:0000256" key="1">
    <source>
        <dbReference type="SAM" id="SignalP"/>
    </source>
</evidence>
<feature type="chain" id="PRO_5016988181" description="Arabinogalactan endo-beta-1,4-galactanase" evidence="1">
    <location>
        <begin position="24"/>
        <end position="483"/>
    </location>
</feature>